<keyword evidence="3" id="KW-0472">Membrane</keyword>
<evidence type="ECO:0000259" key="5">
    <source>
        <dbReference type="Pfam" id="PF04253"/>
    </source>
</evidence>
<evidence type="ECO:0000313" key="8">
    <source>
        <dbReference type="Proteomes" id="UP000799772"/>
    </source>
</evidence>
<evidence type="ECO:0000256" key="2">
    <source>
        <dbReference type="SAM" id="MobiDB-lite"/>
    </source>
</evidence>
<dbReference type="CDD" id="cd08022">
    <property type="entry name" value="M28_PSMA_like"/>
    <property type="match status" value="1"/>
</dbReference>
<dbReference type="Gene3D" id="3.50.30.30">
    <property type="match status" value="1"/>
</dbReference>
<feature type="transmembrane region" description="Helical" evidence="3">
    <location>
        <begin position="176"/>
        <end position="199"/>
    </location>
</feature>
<feature type="domain" description="Peptidase M28" evidence="6">
    <location>
        <begin position="512"/>
        <end position="695"/>
    </location>
</feature>
<dbReference type="SUPFAM" id="SSF52025">
    <property type="entry name" value="PA domain"/>
    <property type="match status" value="1"/>
</dbReference>
<keyword evidence="3" id="KW-0812">Transmembrane</keyword>
<gene>
    <name evidence="7" type="ORF">NA57DRAFT_41890</name>
</gene>
<keyword evidence="8" id="KW-1185">Reference proteome</keyword>
<dbReference type="CDD" id="cd02121">
    <property type="entry name" value="PA_GCPII_like"/>
    <property type="match status" value="1"/>
</dbReference>
<reference evidence="7" key="1">
    <citation type="journal article" date="2020" name="Stud. Mycol.">
        <title>101 Dothideomycetes genomes: a test case for predicting lifestyles and emergence of pathogens.</title>
        <authorList>
            <person name="Haridas S."/>
            <person name="Albert R."/>
            <person name="Binder M."/>
            <person name="Bloem J."/>
            <person name="Labutti K."/>
            <person name="Salamov A."/>
            <person name="Andreopoulos B."/>
            <person name="Baker S."/>
            <person name="Barry K."/>
            <person name="Bills G."/>
            <person name="Bluhm B."/>
            <person name="Cannon C."/>
            <person name="Castanera R."/>
            <person name="Culley D."/>
            <person name="Daum C."/>
            <person name="Ezra D."/>
            <person name="Gonzalez J."/>
            <person name="Henrissat B."/>
            <person name="Kuo A."/>
            <person name="Liang C."/>
            <person name="Lipzen A."/>
            <person name="Lutzoni F."/>
            <person name="Magnuson J."/>
            <person name="Mondo S."/>
            <person name="Nolan M."/>
            <person name="Ohm R."/>
            <person name="Pangilinan J."/>
            <person name="Park H.-J."/>
            <person name="Ramirez L."/>
            <person name="Alfaro M."/>
            <person name="Sun H."/>
            <person name="Tritt A."/>
            <person name="Yoshinaga Y."/>
            <person name="Zwiers L.-H."/>
            <person name="Turgeon B."/>
            <person name="Goodwin S."/>
            <person name="Spatafora J."/>
            <person name="Crous P."/>
            <person name="Grigoriev I."/>
        </authorList>
    </citation>
    <scope>NUCLEOTIDE SEQUENCE</scope>
    <source>
        <strain evidence="7">CBS 133067</strain>
    </source>
</reference>
<feature type="compositionally biased region" description="Acidic residues" evidence="2">
    <location>
        <begin position="83"/>
        <end position="93"/>
    </location>
</feature>
<dbReference type="Proteomes" id="UP000799772">
    <property type="component" value="Unassembled WGS sequence"/>
</dbReference>
<keyword evidence="7" id="KW-0121">Carboxypeptidase</keyword>
<dbReference type="Gene3D" id="1.20.930.40">
    <property type="entry name" value="Transferrin receptor-like, dimerisation domain"/>
    <property type="match status" value="1"/>
</dbReference>
<sequence length="895" mass="100955">MAEDDFAKIPIPTYEEATSSTPPTTHYLGPSEISDDAERQAFLTPHPSPGPRPPRRRNGYHAPSVQSVRSSEDSIDSILVGSDSEEEHEGQEDEALRRDMEEMDMDDDVEGGERSRSRRHRSVLGSRLSKRFGRWGTTLSEIRLPRVPMPSMEWLTRRLPNWKWSIPDQYRPGWQLIARLFGLFIVVGLLYVLFVLQIMPGSRGDFPFDPELLRSWAQGHVDEGHIRDNLKHITGYSHIAGSEGDLYLARWIESAFRGAMMDDVHTTEYEVYLNYPKPGGRRVAIVSPPQLAWEAKLEEESAYEHPTAQQENTLVFHGHSRAGNVTGPLVYANYGSREDYKRFHDNGIDLNGTIALVRYYGTQGDRALKVKAAEEWGVKGVLIYSDPQEDGFVKGEPWPKGRWRPSDGVQRGAVSLMSWVVGDVLTPGLPAHKDTPRISKDNNPGLVNIPSLPLAWRDAQKLLQSLKGHGEEAPHEWVGGVPDVKYWSGDQSSPVVNLLNDQDENERQPIWNVMGVIEGIEQKEKKVIVGNHRDSWCFGAGDPGSGTAIMLEVVRVLGQLRSQGWRPLRSIVFASWDAEEYNLIGSTEYVEDNLESLRNDGIAYLNVDTGVVGDDFRAAASPILKQALTRVLGRVGDPFKNASLGELWQKEKKKLDGLGAGSDYVAFQDMAGVSSIDFGFSGEGYPYHSCYETFEWMEQYGDPKFLYHKALAQIWILLILEVAQEPLVPFDLRHYALAMNSYLVHLVTYAERHGSPSKEQFNLKPLFEAVGHFREKAKEFHNWDDAWFGTVIANNGFESTAMTMQRYWHNDRISNFEADLLDLPRDKDDHAQHGVPGREQFKHIIFGPQKWSGYDEAYFPAIVDAIDEGDWSSAQAQVKKAAGIIRRASDNLTRP</sequence>
<dbReference type="OrthoDB" id="5841748at2759"/>
<dbReference type="Pfam" id="PF02225">
    <property type="entry name" value="PA"/>
    <property type="match status" value="1"/>
</dbReference>
<protein>
    <submittedName>
        <fullName evidence="7">Glutamate carboxypeptidase Tre2</fullName>
    </submittedName>
</protein>
<keyword evidence="3" id="KW-1133">Transmembrane helix</keyword>
<comment type="caution">
    <text evidence="7">The sequence shown here is derived from an EMBL/GenBank/DDBJ whole genome shotgun (WGS) entry which is preliminary data.</text>
</comment>
<evidence type="ECO:0000256" key="3">
    <source>
        <dbReference type="SAM" id="Phobius"/>
    </source>
</evidence>
<feature type="domain" description="Transferrin receptor-like dimerisation" evidence="5">
    <location>
        <begin position="762"/>
        <end position="892"/>
    </location>
</feature>
<dbReference type="PANTHER" id="PTHR10404">
    <property type="entry name" value="N-ACETYLATED-ALPHA-LINKED ACIDIC DIPEPTIDASE"/>
    <property type="match status" value="1"/>
</dbReference>
<keyword evidence="7" id="KW-0378">Hydrolase</keyword>
<dbReference type="Pfam" id="PF04253">
    <property type="entry name" value="TFR_dimer"/>
    <property type="match status" value="1"/>
</dbReference>
<dbReference type="FunFam" id="3.40.630.10:FF:000101">
    <property type="entry name" value="N-acetylated alpha-linked acidic dipeptidase like 1"/>
    <property type="match status" value="1"/>
</dbReference>
<feature type="domain" description="PA" evidence="4">
    <location>
        <begin position="325"/>
        <end position="412"/>
    </location>
</feature>
<dbReference type="InterPro" id="IPR039373">
    <property type="entry name" value="Peptidase_M28B"/>
</dbReference>
<dbReference type="SUPFAM" id="SSF53187">
    <property type="entry name" value="Zn-dependent exopeptidases"/>
    <property type="match status" value="1"/>
</dbReference>
<dbReference type="PANTHER" id="PTHR10404:SF71">
    <property type="entry name" value="CARBOXYPEPTIDASE TRE2, PUTATIVE (AFU_ORTHOLOGUE AFUA_3G10650)-RELATED"/>
    <property type="match status" value="1"/>
</dbReference>
<evidence type="ECO:0000313" key="7">
    <source>
        <dbReference type="EMBL" id="KAF2097282.1"/>
    </source>
</evidence>
<evidence type="ECO:0000259" key="6">
    <source>
        <dbReference type="Pfam" id="PF04389"/>
    </source>
</evidence>
<dbReference type="SUPFAM" id="SSF47672">
    <property type="entry name" value="Transferrin receptor-like dimerisation domain"/>
    <property type="match status" value="1"/>
</dbReference>
<dbReference type="InterPro" id="IPR036757">
    <property type="entry name" value="TFR-like_dimer_dom_sf"/>
</dbReference>
<feature type="region of interest" description="Disordered" evidence="2">
    <location>
        <begin position="1"/>
        <end position="122"/>
    </location>
</feature>
<organism evidence="7 8">
    <name type="scientific">Rhizodiscina lignyota</name>
    <dbReference type="NCBI Taxonomy" id="1504668"/>
    <lineage>
        <taxon>Eukaryota</taxon>
        <taxon>Fungi</taxon>
        <taxon>Dikarya</taxon>
        <taxon>Ascomycota</taxon>
        <taxon>Pezizomycotina</taxon>
        <taxon>Dothideomycetes</taxon>
        <taxon>Pleosporomycetidae</taxon>
        <taxon>Aulographales</taxon>
        <taxon>Rhizodiscinaceae</taxon>
        <taxon>Rhizodiscina</taxon>
    </lineage>
</organism>
<dbReference type="FunFam" id="3.50.30.30:FF:000029">
    <property type="entry name" value="Glutamate carboxypeptidase Tre2, putative"/>
    <property type="match status" value="1"/>
</dbReference>
<dbReference type="InterPro" id="IPR007484">
    <property type="entry name" value="Peptidase_M28"/>
</dbReference>
<evidence type="ECO:0000259" key="4">
    <source>
        <dbReference type="Pfam" id="PF02225"/>
    </source>
</evidence>
<dbReference type="InterPro" id="IPR003137">
    <property type="entry name" value="PA_domain"/>
</dbReference>
<dbReference type="Pfam" id="PF04389">
    <property type="entry name" value="Peptidase_M28"/>
    <property type="match status" value="1"/>
</dbReference>
<dbReference type="EMBL" id="ML978128">
    <property type="protein sequence ID" value="KAF2097282.1"/>
    <property type="molecule type" value="Genomic_DNA"/>
</dbReference>
<evidence type="ECO:0000256" key="1">
    <source>
        <dbReference type="ARBA" id="ARBA00005634"/>
    </source>
</evidence>
<dbReference type="InterPro" id="IPR007365">
    <property type="entry name" value="TFR-like_dimer_dom"/>
</dbReference>
<accession>A0A9P4ICQ7</accession>
<feature type="compositionally biased region" description="Acidic residues" evidence="2">
    <location>
        <begin position="101"/>
        <end position="110"/>
    </location>
</feature>
<proteinExistence type="inferred from homology"/>
<keyword evidence="7" id="KW-0645">Protease</keyword>
<dbReference type="AlphaFoldDB" id="A0A9P4ICQ7"/>
<dbReference type="GO" id="GO:0004180">
    <property type="term" value="F:carboxypeptidase activity"/>
    <property type="evidence" value="ECO:0007669"/>
    <property type="project" value="UniProtKB-KW"/>
</dbReference>
<dbReference type="Gene3D" id="3.40.630.10">
    <property type="entry name" value="Zn peptidases"/>
    <property type="match status" value="1"/>
</dbReference>
<name>A0A9P4ICQ7_9PEZI</name>
<comment type="similarity">
    <text evidence="1">Belongs to the peptidase M28 family. M28B subfamily.</text>
</comment>
<dbReference type="InterPro" id="IPR046450">
    <property type="entry name" value="PA_dom_sf"/>
</dbReference>